<dbReference type="AlphaFoldDB" id="A0ABD5ZEI8"/>
<dbReference type="RefSeq" id="WP_390222848.1">
    <property type="nucleotide sequence ID" value="NZ_JBHTAA010000005.1"/>
</dbReference>
<feature type="transmembrane region" description="Helical" evidence="1">
    <location>
        <begin position="12"/>
        <end position="30"/>
    </location>
</feature>
<keyword evidence="1" id="KW-0812">Transmembrane</keyword>
<evidence type="ECO:0000256" key="1">
    <source>
        <dbReference type="SAM" id="Phobius"/>
    </source>
</evidence>
<organism evidence="2 3">
    <name type="scientific">Haloferax namakaokahaiae</name>
    <dbReference type="NCBI Taxonomy" id="1748331"/>
    <lineage>
        <taxon>Archaea</taxon>
        <taxon>Methanobacteriati</taxon>
        <taxon>Methanobacteriota</taxon>
        <taxon>Stenosarchaea group</taxon>
        <taxon>Halobacteria</taxon>
        <taxon>Halobacteriales</taxon>
        <taxon>Haloferacaceae</taxon>
        <taxon>Haloferax</taxon>
    </lineage>
</organism>
<keyword evidence="3" id="KW-1185">Reference proteome</keyword>
<dbReference type="Proteomes" id="UP001596481">
    <property type="component" value="Unassembled WGS sequence"/>
</dbReference>
<evidence type="ECO:0008006" key="4">
    <source>
        <dbReference type="Google" id="ProtNLM"/>
    </source>
</evidence>
<dbReference type="EMBL" id="JBHTAA010000005">
    <property type="protein sequence ID" value="MFC7203509.1"/>
    <property type="molecule type" value="Genomic_DNA"/>
</dbReference>
<proteinExistence type="predicted"/>
<keyword evidence="1" id="KW-0472">Membrane</keyword>
<comment type="caution">
    <text evidence="2">The sequence shown here is derived from an EMBL/GenBank/DDBJ whole genome shotgun (WGS) entry which is preliminary data.</text>
</comment>
<feature type="transmembrane region" description="Helical" evidence="1">
    <location>
        <begin position="50"/>
        <end position="74"/>
    </location>
</feature>
<dbReference type="InterPro" id="IPR055942">
    <property type="entry name" value="DUF7520"/>
</dbReference>
<name>A0ABD5ZEI8_9EURY</name>
<reference evidence="2 3" key="1">
    <citation type="journal article" date="2019" name="Int. J. Syst. Evol. Microbiol.">
        <title>The Global Catalogue of Microorganisms (GCM) 10K type strain sequencing project: providing services to taxonomists for standard genome sequencing and annotation.</title>
        <authorList>
            <consortium name="The Broad Institute Genomics Platform"/>
            <consortium name="The Broad Institute Genome Sequencing Center for Infectious Disease"/>
            <person name="Wu L."/>
            <person name="Ma J."/>
        </authorList>
    </citation>
    <scope>NUCLEOTIDE SEQUENCE [LARGE SCALE GENOMIC DNA]</scope>
    <source>
        <strain evidence="2 3">DSM 29988</strain>
    </source>
</reference>
<keyword evidence="1" id="KW-1133">Transmembrane helix</keyword>
<dbReference type="Pfam" id="PF24364">
    <property type="entry name" value="DUF7520"/>
    <property type="match status" value="1"/>
</dbReference>
<gene>
    <name evidence="2" type="ORF">ACFQJC_08290</name>
</gene>
<evidence type="ECO:0000313" key="3">
    <source>
        <dbReference type="Proteomes" id="UP001596481"/>
    </source>
</evidence>
<evidence type="ECO:0000313" key="2">
    <source>
        <dbReference type="EMBL" id="MFC7203509.1"/>
    </source>
</evidence>
<accession>A0ABD5ZEI8</accession>
<sequence length="83" mass="8629">MSDRMGGRRILLVVGASVVAISGILGLFIGENGKQVAASIDFYGLVSLPTTPLAVSLYGMVLSAVALGVLFALVEFASRWDEA</sequence>
<protein>
    <recommendedName>
        <fullName evidence="4">Cox cluster protein</fullName>
    </recommendedName>
</protein>